<gene>
    <name evidence="5" type="ORF">BL253_33860</name>
</gene>
<dbReference type="PROSITE" id="PS51257">
    <property type="entry name" value="PROKAR_LIPOPROTEIN"/>
    <property type="match status" value="1"/>
</dbReference>
<evidence type="ECO:0000256" key="3">
    <source>
        <dbReference type="SAM" id="SignalP"/>
    </source>
</evidence>
<name>A0A1V2I160_9ACTN</name>
<feature type="chain" id="PRO_5013251294" description="Leucine-binding protein domain-containing protein" evidence="3">
    <location>
        <begin position="27"/>
        <end position="465"/>
    </location>
</feature>
<evidence type="ECO:0000313" key="6">
    <source>
        <dbReference type="Proteomes" id="UP000188929"/>
    </source>
</evidence>
<keyword evidence="6" id="KW-1185">Reference proteome</keyword>
<proteinExistence type="inferred from homology"/>
<dbReference type="Gene3D" id="3.40.50.2300">
    <property type="match status" value="2"/>
</dbReference>
<dbReference type="EMBL" id="MOMC01000092">
    <property type="protein sequence ID" value="ONH23074.1"/>
    <property type="molecule type" value="Genomic_DNA"/>
</dbReference>
<dbReference type="Pfam" id="PF13458">
    <property type="entry name" value="Peripla_BP_6"/>
    <property type="match status" value="1"/>
</dbReference>
<feature type="domain" description="Leucine-binding protein" evidence="4">
    <location>
        <begin position="81"/>
        <end position="441"/>
    </location>
</feature>
<evidence type="ECO:0000256" key="1">
    <source>
        <dbReference type="ARBA" id="ARBA00010062"/>
    </source>
</evidence>
<evidence type="ECO:0000313" key="5">
    <source>
        <dbReference type="EMBL" id="ONH23074.1"/>
    </source>
</evidence>
<dbReference type="RefSeq" id="WP_076821836.1">
    <property type="nucleotide sequence ID" value="NZ_MOMC01000092.1"/>
</dbReference>
<reference evidence="6" key="1">
    <citation type="submission" date="2016-10" db="EMBL/GenBank/DDBJ databases">
        <title>Frankia sp. NRRL B-16386 Genome sequencing.</title>
        <authorList>
            <person name="Ghodhbane-Gtari F."/>
            <person name="Swanson E."/>
            <person name="Gueddou A."/>
            <person name="Hezbri K."/>
            <person name="Ktari K."/>
            <person name="Nouioui I."/>
            <person name="Morris K."/>
            <person name="Simpson S."/>
            <person name="Abebe-Akele F."/>
            <person name="Thomas K."/>
            <person name="Gtari M."/>
            <person name="Tisa L.S."/>
        </authorList>
    </citation>
    <scope>NUCLEOTIDE SEQUENCE [LARGE SCALE GENOMIC DNA]</scope>
    <source>
        <strain evidence="6">NRRL B-16386</strain>
    </source>
</reference>
<dbReference type="PANTHER" id="PTHR47235">
    <property type="entry name" value="BLR6548 PROTEIN"/>
    <property type="match status" value="1"/>
</dbReference>
<dbReference type="OrthoDB" id="3205255at2"/>
<protein>
    <recommendedName>
        <fullName evidence="4">Leucine-binding protein domain-containing protein</fullName>
    </recommendedName>
</protein>
<dbReference type="Proteomes" id="UP000188929">
    <property type="component" value="Unassembled WGS sequence"/>
</dbReference>
<dbReference type="InterPro" id="IPR028082">
    <property type="entry name" value="Peripla_BP_I"/>
</dbReference>
<dbReference type="SUPFAM" id="SSF53822">
    <property type="entry name" value="Periplasmic binding protein-like I"/>
    <property type="match status" value="1"/>
</dbReference>
<evidence type="ECO:0000259" key="4">
    <source>
        <dbReference type="Pfam" id="PF13458"/>
    </source>
</evidence>
<comment type="similarity">
    <text evidence="1">Belongs to the leucine-binding protein family.</text>
</comment>
<sequence length="465" mass="47809">MILLRSRRARTGLAGVAALVAAVTFASCSSTTDNGNGTSSAPVDLGKPMDAAAASKLAIEKAGPIQFATGSTTRGVNGKVITIGGIADVKDTTGIENFPGVCDGAKARFERANREGGVNGYTFSYAGCTDSGADPTKSKDAVTEMVEDKKVFGLVPFTATVSSVGDYLNDKHVPYFGWGISNDYCGWNNRQFGFSVTQAVSCPNVLPGQTFYSSAGLESYLTGSGKKAADVKAAFLGSSVAAGESSVRSFAKMAVGLGMKAPYAKTPIPGPGAPPLSDYTPIARDIIASGANLVASTTPPAQIFPLVAALRSSGYTGDVLIYFADPRLAPLADQLDKVYAMTPNFGSSVFPSPTFLQIGTDLKAIGSQADSGASGTLTSYGAADLFLKAFAKISGPVTTEALAKVLNSGFDYPALGNAMCGSTWPAGRALGNDCAAIVQFDGAKKAIVPIKDLQTFGHEYLFSAA</sequence>
<organism evidence="5 6">
    <name type="scientific">Pseudofrankia asymbiotica</name>
    <dbReference type="NCBI Taxonomy" id="1834516"/>
    <lineage>
        <taxon>Bacteria</taxon>
        <taxon>Bacillati</taxon>
        <taxon>Actinomycetota</taxon>
        <taxon>Actinomycetes</taxon>
        <taxon>Frankiales</taxon>
        <taxon>Frankiaceae</taxon>
        <taxon>Pseudofrankia</taxon>
    </lineage>
</organism>
<accession>A0A1V2I160</accession>
<comment type="caution">
    <text evidence="5">The sequence shown here is derived from an EMBL/GenBank/DDBJ whole genome shotgun (WGS) entry which is preliminary data.</text>
</comment>
<evidence type="ECO:0000256" key="2">
    <source>
        <dbReference type="ARBA" id="ARBA00022729"/>
    </source>
</evidence>
<dbReference type="InterPro" id="IPR028081">
    <property type="entry name" value="Leu-bd"/>
</dbReference>
<keyword evidence="2 3" id="KW-0732">Signal</keyword>
<dbReference type="PANTHER" id="PTHR47235:SF1">
    <property type="entry name" value="BLR6548 PROTEIN"/>
    <property type="match status" value="1"/>
</dbReference>
<dbReference type="AlphaFoldDB" id="A0A1V2I160"/>
<dbReference type="STRING" id="1834516.BL253_33860"/>
<feature type="signal peptide" evidence="3">
    <location>
        <begin position="1"/>
        <end position="26"/>
    </location>
</feature>